<dbReference type="InterPro" id="IPR029063">
    <property type="entry name" value="SAM-dependent_MTases_sf"/>
</dbReference>
<protein>
    <submittedName>
        <fullName evidence="2">WGS project CBMG000000000 data, contig CS5907-c001138</fullName>
    </submittedName>
</protein>
<dbReference type="InterPro" id="IPR013217">
    <property type="entry name" value="Methyltransf_12"/>
</dbReference>
<name>A0A096PEL8_9HYPO</name>
<reference evidence="2" key="1">
    <citation type="submission" date="2013-05" db="EMBL/GenBank/DDBJ databases">
        <title>Draft genome sequences of six wheat associated Fusarium spp. isolates.</title>
        <authorList>
            <person name="Moolhuijzen P.M."/>
            <person name="Manners J.M."/>
            <person name="Wilcox S."/>
            <person name="Bellgard M.I."/>
            <person name="Gardiner D.M."/>
        </authorList>
    </citation>
    <scope>NUCLEOTIDE SEQUENCE</scope>
    <source>
        <strain evidence="2">CS5907</strain>
        <strain evidence="2">CS5907</strain>
    </source>
</reference>
<dbReference type="SUPFAM" id="SSF53335">
    <property type="entry name" value="S-adenosyl-L-methionine-dependent methyltransferases"/>
    <property type="match status" value="1"/>
</dbReference>
<evidence type="ECO:0000313" key="2">
    <source>
        <dbReference type="EMBL" id="CEG03515.1"/>
    </source>
</evidence>
<dbReference type="EMBL" id="CBMG010001136">
    <property type="protein sequence ID" value="CEG03515.1"/>
    <property type="molecule type" value="Genomic_DNA"/>
</dbReference>
<dbReference type="PANTHER" id="PTHR43861">
    <property type="entry name" value="TRANS-ACONITATE 2-METHYLTRANSFERASE-RELATED"/>
    <property type="match status" value="1"/>
</dbReference>
<comment type="caution">
    <text evidence="2">The sequence shown here is derived from an EMBL/GenBank/DDBJ whole genome shotgun (WGS) entry which is preliminary data.</text>
</comment>
<dbReference type="Gene3D" id="3.40.50.150">
    <property type="entry name" value="Vaccinia Virus protein VP39"/>
    <property type="match status" value="1"/>
</dbReference>
<dbReference type="CDD" id="cd02440">
    <property type="entry name" value="AdoMet_MTases"/>
    <property type="match status" value="1"/>
</dbReference>
<gene>
    <name evidence="2" type="ORF">BN851_0063360</name>
</gene>
<evidence type="ECO:0000259" key="1">
    <source>
        <dbReference type="Pfam" id="PF08242"/>
    </source>
</evidence>
<organism evidence="2">
    <name type="scientific">Fusarium acuminatum CS5907</name>
    <dbReference type="NCBI Taxonomy" id="1318461"/>
    <lineage>
        <taxon>Eukaryota</taxon>
        <taxon>Fungi</taxon>
        <taxon>Dikarya</taxon>
        <taxon>Ascomycota</taxon>
        <taxon>Pezizomycotina</taxon>
        <taxon>Sordariomycetes</taxon>
        <taxon>Hypocreomycetidae</taxon>
        <taxon>Hypocreales</taxon>
        <taxon>Nectriaceae</taxon>
        <taxon>Fusarium</taxon>
        <taxon>Fusarium tricinctum species complex</taxon>
    </lineage>
</organism>
<dbReference type="AlphaFoldDB" id="A0A096PEL8"/>
<accession>A0A096PEL8</accession>
<proteinExistence type="predicted"/>
<feature type="domain" description="Methyltransferase type 12" evidence="1">
    <location>
        <begin position="63"/>
        <end position="170"/>
    </location>
</feature>
<sequence>MAAADIRSLPIKELYSRWGTSYDQGRVNNMQGLDDTELETLYPKFISLLQQSFGSSTSCLKMVDFGCGTGRNTLKLIAMLPGAEIVGLDATPALLEIAKRQCKEACSTLPESQRPKSLSFHAYNPLEDKSGKPPVTGQAQGLISNLVLEHLPLPEFFKMCSEIVAPGGCILVTNTHEDLARIAHGSIVDPETGDKLWSDSHIHTNVAVKDEGAKWGFDLVEVQEGIPKDPNMVGAMRGNWEGVKCWVGFVLVRQK</sequence>
<dbReference type="Pfam" id="PF08242">
    <property type="entry name" value="Methyltransf_12"/>
    <property type="match status" value="1"/>
</dbReference>